<dbReference type="InterPro" id="IPR029026">
    <property type="entry name" value="tRNA_m1G_MTases_N"/>
</dbReference>
<comment type="caution">
    <text evidence="4">The sequence shown here is derived from an EMBL/GenBank/DDBJ whole genome shotgun (WGS) entry which is preliminary data.</text>
</comment>
<feature type="domain" description="tRNA/rRNA methyltransferase SpoU type" evidence="3">
    <location>
        <begin position="10"/>
        <end position="70"/>
    </location>
</feature>
<dbReference type="InterPro" id="IPR029028">
    <property type="entry name" value="Alpha/beta_knot_MTases"/>
</dbReference>
<feature type="non-terminal residue" evidence="4">
    <location>
        <position position="1"/>
    </location>
</feature>
<dbReference type="Pfam" id="PF00588">
    <property type="entry name" value="SpoU_methylase"/>
    <property type="match status" value="1"/>
</dbReference>
<accession>A0ABN9VSM0</accession>
<dbReference type="InterPro" id="IPR051259">
    <property type="entry name" value="rRNA_Methyltransferase"/>
</dbReference>
<evidence type="ECO:0000259" key="3">
    <source>
        <dbReference type="Pfam" id="PF00588"/>
    </source>
</evidence>
<dbReference type="InterPro" id="IPR001537">
    <property type="entry name" value="SpoU_MeTrfase"/>
</dbReference>
<dbReference type="Proteomes" id="UP001189429">
    <property type="component" value="Unassembled WGS sequence"/>
</dbReference>
<name>A0ABN9VSM0_9DINO</name>
<keyword evidence="5" id="KW-1185">Reference proteome</keyword>
<reference evidence="4" key="1">
    <citation type="submission" date="2023-10" db="EMBL/GenBank/DDBJ databases">
        <authorList>
            <person name="Chen Y."/>
            <person name="Shah S."/>
            <person name="Dougan E. K."/>
            <person name="Thang M."/>
            <person name="Chan C."/>
        </authorList>
    </citation>
    <scope>NUCLEOTIDE SEQUENCE [LARGE SCALE GENOMIC DNA]</scope>
</reference>
<evidence type="ECO:0000256" key="1">
    <source>
        <dbReference type="ARBA" id="ARBA00022603"/>
    </source>
</evidence>
<feature type="non-terminal residue" evidence="4">
    <location>
        <position position="100"/>
    </location>
</feature>
<dbReference type="PANTHER" id="PTHR43191:SF2">
    <property type="entry name" value="RRNA METHYLTRANSFERASE 3, MITOCHONDRIAL"/>
    <property type="match status" value="1"/>
</dbReference>
<keyword evidence="2" id="KW-0808">Transferase</keyword>
<dbReference type="EMBL" id="CAUYUJ010017512">
    <property type="protein sequence ID" value="CAK0875436.1"/>
    <property type="molecule type" value="Genomic_DNA"/>
</dbReference>
<evidence type="ECO:0000313" key="4">
    <source>
        <dbReference type="EMBL" id="CAK0875436.1"/>
    </source>
</evidence>
<organism evidence="4 5">
    <name type="scientific">Prorocentrum cordatum</name>
    <dbReference type="NCBI Taxonomy" id="2364126"/>
    <lineage>
        <taxon>Eukaryota</taxon>
        <taxon>Sar</taxon>
        <taxon>Alveolata</taxon>
        <taxon>Dinophyceae</taxon>
        <taxon>Prorocentrales</taxon>
        <taxon>Prorocentraceae</taxon>
        <taxon>Prorocentrum</taxon>
    </lineage>
</organism>
<dbReference type="Gene3D" id="3.40.1280.10">
    <property type="match status" value="1"/>
</dbReference>
<sequence length="100" mass="10253">RWAPCVADAAGVPVEEARAPAADAGICLAVGDESRGVGPELLRACERVALPMSELVDSLNAGVAGGILMHSLACAWVRRRAGRGADHALGGVAWPAAERR</sequence>
<dbReference type="SUPFAM" id="SSF75217">
    <property type="entry name" value="alpha/beta knot"/>
    <property type="match status" value="1"/>
</dbReference>
<gene>
    <name evidence="4" type="ORF">PCOR1329_LOCUS60112</name>
</gene>
<evidence type="ECO:0000313" key="5">
    <source>
        <dbReference type="Proteomes" id="UP001189429"/>
    </source>
</evidence>
<protein>
    <recommendedName>
        <fullName evidence="3">tRNA/rRNA methyltransferase SpoU type domain-containing protein</fullName>
    </recommendedName>
</protein>
<proteinExistence type="predicted"/>
<evidence type="ECO:0000256" key="2">
    <source>
        <dbReference type="ARBA" id="ARBA00022679"/>
    </source>
</evidence>
<dbReference type="PANTHER" id="PTHR43191">
    <property type="entry name" value="RRNA METHYLTRANSFERASE 3"/>
    <property type="match status" value="1"/>
</dbReference>
<keyword evidence="1" id="KW-0489">Methyltransferase</keyword>